<accession>A0A5M6CD68</accession>
<dbReference type="RefSeq" id="WP_150013836.1">
    <property type="nucleotide sequence ID" value="NZ_VWSG01000010.1"/>
</dbReference>
<evidence type="ECO:0000313" key="2">
    <source>
        <dbReference type="EMBL" id="KAA5532923.1"/>
    </source>
</evidence>
<feature type="transmembrane region" description="Helical" evidence="1">
    <location>
        <begin position="6"/>
        <end position="26"/>
    </location>
</feature>
<comment type="caution">
    <text evidence="2">The sequence shown here is derived from an EMBL/GenBank/DDBJ whole genome shotgun (WGS) entry which is preliminary data.</text>
</comment>
<dbReference type="Proteomes" id="UP000325141">
    <property type="component" value="Unassembled WGS sequence"/>
</dbReference>
<gene>
    <name evidence="2" type="ORF">F0460_12825</name>
</gene>
<keyword evidence="1" id="KW-1133">Transmembrane helix</keyword>
<proteinExistence type="predicted"/>
<organism evidence="2 3">
    <name type="scientific">Paenimyroides baculatum</name>
    <dbReference type="NCBI Taxonomy" id="2608000"/>
    <lineage>
        <taxon>Bacteria</taxon>
        <taxon>Pseudomonadati</taxon>
        <taxon>Bacteroidota</taxon>
        <taxon>Flavobacteriia</taxon>
        <taxon>Flavobacteriales</taxon>
        <taxon>Flavobacteriaceae</taxon>
        <taxon>Paenimyroides</taxon>
    </lineage>
</organism>
<evidence type="ECO:0000256" key="1">
    <source>
        <dbReference type="SAM" id="Phobius"/>
    </source>
</evidence>
<keyword evidence="1" id="KW-0812">Transmembrane</keyword>
<reference evidence="2 3" key="1">
    <citation type="submission" date="2019-09" db="EMBL/GenBank/DDBJ databases">
        <title>Genome sequence and assembly of Flavobacterium sp.</title>
        <authorList>
            <person name="Chhetri G."/>
        </authorList>
    </citation>
    <scope>NUCLEOTIDE SEQUENCE [LARGE SCALE GENOMIC DNA]</scope>
    <source>
        <strain evidence="2 3">SNL9</strain>
    </source>
</reference>
<keyword evidence="3" id="KW-1185">Reference proteome</keyword>
<protein>
    <recommendedName>
        <fullName evidence="4">LemA family protein</fullName>
    </recommendedName>
</protein>
<dbReference type="EMBL" id="VWSG01000010">
    <property type="protein sequence ID" value="KAA5532923.1"/>
    <property type="molecule type" value="Genomic_DNA"/>
</dbReference>
<name>A0A5M6CD68_9FLAO</name>
<sequence>MKKVIIIFISLIVAAFLVISIGKYFVEREIIQRDQDVDEKWNLLKNDVYLHAELLSKINENNKYISNDSLNLIINNQKMINECTLDFSENEYYLNKLVLKIKADTLSNDSDLNALESKHKRLNHLVLNYDTAARNYNDFIRSFPLNLYTFKRYKTKEWFELKYGIENENPKTKYDKDLEWMLEIEKSKGL</sequence>
<keyword evidence="1" id="KW-0472">Membrane</keyword>
<dbReference type="AlphaFoldDB" id="A0A5M6CD68"/>
<evidence type="ECO:0008006" key="4">
    <source>
        <dbReference type="Google" id="ProtNLM"/>
    </source>
</evidence>
<evidence type="ECO:0000313" key="3">
    <source>
        <dbReference type="Proteomes" id="UP000325141"/>
    </source>
</evidence>